<gene>
    <name evidence="1" type="ORF">SAMN05660866_03199</name>
</gene>
<evidence type="ECO:0008006" key="3">
    <source>
        <dbReference type="Google" id="ProtNLM"/>
    </source>
</evidence>
<name>A0A1T5E0X3_9FLAO</name>
<keyword evidence="2" id="KW-1185">Reference proteome</keyword>
<evidence type="ECO:0000313" key="1">
    <source>
        <dbReference type="EMBL" id="SKB77430.1"/>
    </source>
</evidence>
<dbReference type="AlphaFoldDB" id="A0A1T5E0X3"/>
<dbReference type="EMBL" id="FUYL01000011">
    <property type="protein sequence ID" value="SKB77430.1"/>
    <property type="molecule type" value="Genomic_DNA"/>
</dbReference>
<sequence>MIDAKNCPVCGTEVKGRSDKKYCSVKCKSIHQYEQRQETEAFFLKVDRQLKINRKLLRRFNKSGFTTIRSSELISQGFDPNFFTHYWKNKKGEVYLFVYEYGFLSKINSGKDKYVLVTWQPYMKH</sequence>
<protein>
    <recommendedName>
        <fullName evidence="3">DUF2116 family Zn-ribbon domain-containing protein</fullName>
    </recommendedName>
</protein>
<evidence type="ECO:0000313" key="2">
    <source>
        <dbReference type="Proteomes" id="UP000190339"/>
    </source>
</evidence>
<dbReference type="Proteomes" id="UP000190339">
    <property type="component" value="Unassembled WGS sequence"/>
</dbReference>
<dbReference type="RefSeq" id="WP_079513656.1">
    <property type="nucleotide sequence ID" value="NZ_CAXBOB010000208.1"/>
</dbReference>
<dbReference type="STRING" id="561365.SAMN05660866_03199"/>
<accession>A0A1T5E0X3</accession>
<dbReference type="OrthoDB" id="5187906at2"/>
<organism evidence="1 2">
    <name type="scientific">Maribacter arcticus</name>
    <dbReference type="NCBI Taxonomy" id="561365"/>
    <lineage>
        <taxon>Bacteria</taxon>
        <taxon>Pseudomonadati</taxon>
        <taxon>Bacteroidota</taxon>
        <taxon>Flavobacteriia</taxon>
        <taxon>Flavobacteriales</taxon>
        <taxon>Flavobacteriaceae</taxon>
        <taxon>Maribacter</taxon>
    </lineage>
</organism>
<proteinExistence type="predicted"/>
<reference evidence="2" key="1">
    <citation type="submission" date="2017-02" db="EMBL/GenBank/DDBJ databases">
        <authorList>
            <person name="Varghese N."/>
            <person name="Submissions S."/>
        </authorList>
    </citation>
    <scope>NUCLEOTIDE SEQUENCE [LARGE SCALE GENOMIC DNA]</scope>
    <source>
        <strain evidence="2">DSM 23546</strain>
    </source>
</reference>